<evidence type="ECO:0000259" key="2">
    <source>
        <dbReference type="Pfam" id="PF25498"/>
    </source>
</evidence>
<feature type="domain" description="DUF7912" evidence="2">
    <location>
        <begin position="261"/>
        <end position="351"/>
    </location>
</feature>
<dbReference type="Proteomes" id="UP000242715">
    <property type="component" value="Unassembled WGS sequence"/>
</dbReference>
<name>A0A2Z6P490_TRISU</name>
<evidence type="ECO:0000313" key="4">
    <source>
        <dbReference type="Proteomes" id="UP000242715"/>
    </source>
</evidence>
<accession>A0A2Z6P490</accession>
<evidence type="ECO:0000256" key="1">
    <source>
        <dbReference type="SAM" id="MobiDB-lite"/>
    </source>
</evidence>
<gene>
    <name evidence="3" type="ORF">TSUD_412330</name>
</gene>
<proteinExistence type="predicted"/>
<dbReference type="InterPro" id="IPR057234">
    <property type="entry name" value="DUF7912"/>
</dbReference>
<dbReference type="Pfam" id="PF25498">
    <property type="entry name" value="DUF7912"/>
    <property type="match status" value="1"/>
</dbReference>
<reference evidence="4" key="1">
    <citation type="journal article" date="2017" name="Front. Plant Sci.">
        <title>Climate Clever Clovers: New Paradigm to Reduce the Environmental Footprint of Ruminants by Breeding Low Methanogenic Forages Utilizing Haplotype Variation.</title>
        <authorList>
            <person name="Kaur P."/>
            <person name="Appels R."/>
            <person name="Bayer P.E."/>
            <person name="Keeble-Gagnere G."/>
            <person name="Wang J."/>
            <person name="Hirakawa H."/>
            <person name="Shirasawa K."/>
            <person name="Vercoe P."/>
            <person name="Stefanova K."/>
            <person name="Durmic Z."/>
            <person name="Nichols P."/>
            <person name="Revell C."/>
            <person name="Isobe S.N."/>
            <person name="Edwards D."/>
            <person name="Erskine W."/>
        </authorList>
    </citation>
    <scope>NUCLEOTIDE SEQUENCE [LARGE SCALE GENOMIC DNA]</scope>
    <source>
        <strain evidence="4">cv. Daliak</strain>
    </source>
</reference>
<evidence type="ECO:0000313" key="3">
    <source>
        <dbReference type="EMBL" id="GAU51231.1"/>
    </source>
</evidence>
<dbReference type="OrthoDB" id="1100432at2759"/>
<feature type="region of interest" description="Disordered" evidence="1">
    <location>
        <begin position="82"/>
        <end position="130"/>
    </location>
</feature>
<protein>
    <recommendedName>
        <fullName evidence="2">DUF7912 domain-containing protein</fullName>
    </recommendedName>
</protein>
<dbReference type="AlphaFoldDB" id="A0A2Z6P490"/>
<keyword evidence="4" id="KW-1185">Reference proteome</keyword>
<dbReference type="PANTHER" id="PTHR34544">
    <property type="entry name" value="OSJNBA0006B20.18 PROTEIN"/>
    <property type="match status" value="1"/>
</dbReference>
<dbReference type="PANTHER" id="PTHR34544:SF1">
    <property type="entry name" value="OS04G0438300 PROTEIN"/>
    <property type="match status" value="1"/>
</dbReference>
<dbReference type="EMBL" id="DF975029">
    <property type="protein sequence ID" value="GAU51231.1"/>
    <property type="molecule type" value="Genomic_DNA"/>
</dbReference>
<sequence>MDLIKASSSLQPWRIPSSIPLLTISRSTNSFYLPLRSTIQFSSQFCTFPYSSIKPLGILHSKNKNSDSESVIEPAIVQEVSEDEEEVGVDDDEEEFEYETEIDEEFENDSDGGGEYYDDEEGYEEEEEDSVPYAGDGGGGGGIALAGTWWDKKALAIAKEVTMSFDGDFQIYAFKTLVNSTIQVRIEKLSNKSGSPTMEDVEVFSKTYRAKLDEAELAKLVPENLSLEVHLGRRDIIRDYHDEQYSRVQILEVSSPGVERIVRIPDDLDRFKERAMYVKYVTDGDSNNPSAESDGVFKLESFDVETKYCTWSLADVRFNREKAGKGRPLNKKQREWRLSTPFHSLLFVRLHSDA</sequence>
<organism evidence="3 4">
    <name type="scientific">Trifolium subterraneum</name>
    <name type="common">Subterranean clover</name>
    <dbReference type="NCBI Taxonomy" id="3900"/>
    <lineage>
        <taxon>Eukaryota</taxon>
        <taxon>Viridiplantae</taxon>
        <taxon>Streptophyta</taxon>
        <taxon>Embryophyta</taxon>
        <taxon>Tracheophyta</taxon>
        <taxon>Spermatophyta</taxon>
        <taxon>Magnoliopsida</taxon>
        <taxon>eudicotyledons</taxon>
        <taxon>Gunneridae</taxon>
        <taxon>Pentapetalae</taxon>
        <taxon>rosids</taxon>
        <taxon>fabids</taxon>
        <taxon>Fabales</taxon>
        <taxon>Fabaceae</taxon>
        <taxon>Papilionoideae</taxon>
        <taxon>50 kb inversion clade</taxon>
        <taxon>NPAAA clade</taxon>
        <taxon>Hologalegina</taxon>
        <taxon>IRL clade</taxon>
        <taxon>Trifolieae</taxon>
        <taxon>Trifolium</taxon>
    </lineage>
</organism>